<evidence type="ECO:0000256" key="1">
    <source>
        <dbReference type="SAM" id="MobiDB-lite"/>
    </source>
</evidence>
<accession>A0ABY9CAB4</accession>
<feature type="region of interest" description="Disordered" evidence="1">
    <location>
        <begin position="23"/>
        <end position="49"/>
    </location>
</feature>
<reference evidence="2 3" key="1">
    <citation type="journal article" date="2023" name="Hortic Res">
        <title>The complete reference genome for grapevine (Vitis vinifera L.) genetics and breeding.</title>
        <authorList>
            <person name="Shi X."/>
            <person name="Cao S."/>
            <person name="Wang X."/>
            <person name="Huang S."/>
            <person name="Wang Y."/>
            <person name="Liu Z."/>
            <person name="Liu W."/>
            <person name="Leng X."/>
            <person name="Peng Y."/>
            <person name="Wang N."/>
            <person name="Wang Y."/>
            <person name="Ma Z."/>
            <person name="Xu X."/>
            <person name="Zhang F."/>
            <person name="Xue H."/>
            <person name="Zhong H."/>
            <person name="Wang Y."/>
            <person name="Zhang K."/>
            <person name="Velt A."/>
            <person name="Avia K."/>
            <person name="Holtgrawe D."/>
            <person name="Grimplet J."/>
            <person name="Matus J.T."/>
            <person name="Ware D."/>
            <person name="Wu X."/>
            <person name="Wang H."/>
            <person name="Liu C."/>
            <person name="Fang Y."/>
            <person name="Rustenholz C."/>
            <person name="Cheng Z."/>
            <person name="Xiao H."/>
            <person name="Zhou Y."/>
        </authorList>
    </citation>
    <scope>NUCLEOTIDE SEQUENCE [LARGE SCALE GENOMIC DNA]</scope>
    <source>
        <strain evidence="3">cv. Pinot noir / PN40024</strain>
        <tissue evidence="2">Leaf</tissue>
    </source>
</reference>
<sequence>MSPKGLVHILTIEEIDGELQALSNQGGEEGTGRYNLKHQQPPSHVDPDVSNNAVLVAVDTGEESGASRIYHSYKRPDYSLPACFETPVAEIPRSLVHPWNNSWWLVVDAALESSGAPINKLGNAPCLDGGYNYIHALGHHITSVHQAAGHVPDMAWVTFGYHSHSWDFGAAALQFRHLTWTCSAD</sequence>
<dbReference type="EMBL" id="CP126654">
    <property type="protein sequence ID" value="WJZ91085.1"/>
    <property type="molecule type" value="Genomic_DNA"/>
</dbReference>
<keyword evidence="3" id="KW-1185">Reference proteome</keyword>
<protein>
    <submittedName>
        <fullName evidence="2">Uncharacterized protein</fullName>
    </submittedName>
</protein>
<proteinExistence type="predicted"/>
<gene>
    <name evidence="2" type="ORF">VitviT2T_010190</name>
</gene>
<dbReference type="Proteomes" id="UP001227230">
    <property type="component" value="Chromosome 7"/>
</dbReference>
<organism evidence="2 3">
    <name type="scientific">Vitis vinifera</name>
    <name type="common">Grape</name>
    <dbReference type="NCBI Taxonomy" id="29760"/>
    <lineage>
        <taxon>Eukaryota</taxon>
        <taxon>Viridiplantae</taxon>
        <taxon>Streptophyta</taxon>
        <taxon>Embryophyta</taxon>
        <taxon>Tracheophyta</taxon>
        <taxon>Spermatophyta</taxon>
        <taxon>Magnoliopsida</taxon>
        <taxon>eudicotyledons</taxon>
        <taxon>Gunneridae</taxon>
        <taxon>Pentapetalae</taxon>
        <taxon>rosids</taxon>
        <taxon>Vitales</taxon>
        <taxon>Vitaceae</taxon>
        <taxon>Viteae</taxon>
        <taxon>Vitis</taxon>
    </lineage>
</organism>
<name>A0ABY9CAB4_VITVI</name>
<evidence type="ECO:0000313" key="2">
    <source>
        <dbReference type="EMBL" id="WJZ91085.1"/>
    </source>
</evidence>
<evidence type="ECO:0000313" key="3">
    <source>
        <dbReference type="Proteomes" id="UP001227230"/>
    </source>
</evidence>